<dbReference type="InterPro" id="IPR031656">
    <property type="entry name" value="DAO_C"/>
</dbReference>
<protein>
    <recommendedName>
        <fullName evidence="6">Glycerol-3-phosphate dehydrogenase</fullName>
        <ecNumber evidence="6">1.1.5.3</ecNumber>
    </recommendedName>
</protein>
<dbReference type="Gene3D" id="1.10.8.870">
    <property type="entry name" value="Alpha-glycerophosphate oxidase, cap domain"/>
    <property type="match status" value="1"/>
</dbReference>
<dbReference type="GO" id="GO:0009331">
    <property type="term" value="C:glycerol-3-phosphate dehydrogenase (FAD) complex"/>
    <property type="evidence" value="ECO:0007669"/>
    <property type="project" value="UniProtKB-UniRule"/>
</dbReference>
<evidence type="ECO:0000256" key="3">
    <source>
        <dbReference type="ARBA" id="ARBA00022630"/>
    </source>
</evidence>
<evidence type="ECO:0000259" key="8">
    <source>
        <dbReference type="Pfam" id="PF16901"/>
    </source>
</evidence>
<keyword evidence="3 6" id="KW-0285">Flavoprotein</keyword>
<dbReference type="EC" id="1.1.5.3" evidence="6"/>
<name>A0A7U3ZPB4_RUNSL</name>
<organism evidence="9 10">
    <name type="scientific">Runella slithyformis (strain ATCC 29530 / DSM 19594 / LMG 11500 / NCIMB 11436 / LSU 4)</name>
    <dbReference type="NCBI Taxonomy" id="761193"/>
    <lineage>
        <taxon>Bacteria</taxon>
        <taxon>Pseudomonadati</taxon>
        <taxon>Bacteroidota</taxon>
        <taxon>Cytophagia</taxon>
        <taxon>Cytophagales</taxon>
        <taxon>Spirosomataceae</taxon>
        <taxon>Runella</taxon>
    </lineage>
</organism>
<dbReference type="PROSITE" id="PS00978">
    <property type="entry name" value="FAD_G3PDH_2"/>
    <property type="match status" value="1"/>
</dbReference>
<dbReference type="RefSeq" id="WP_013930170.1">
    <property type="nucleotide sequence ID" value="NC_015703.1"/>
</dbReference>
<dbReference type="Pfam" id="PF16901">
    <property type="entry name" value="DAO_C"/>
    <property type="match status" value="1"/>
</dbReference>
<sequence length="550" mass="61230">MNRTQGLQRLQKETFDICIIGGGASGAGCALDAALRGFKVALIEKNDFAAETSSKSTKLIHGGVRYLEQAFKNLDFAQLKQVKHGLEERQIVLQNAPHLARPLPLLTPVFSWWEGLYFSIGLRMYDFFAKGDSLPKSRWLSKKETLLRMPSLDAKKLHSAVLYFDGQLDDARYCLALAHAASEAGVAVANHLQLIDFEKDGSGKLTGAQVASTLEENAAAFTIQASLFINCTGATADTLRLKANPALRHRIRPSKGVHVVLPYEVLKSDDAMLIPKTSDGRVVFAIPFEGQLLLGTTDTDYTELDLEPVLEEKEVDFLLDTLAPYLAKRPDKSQVKAGFGGLRPLLAADASDSTKKLVRDHEVEHDAVSNLVSLLGGKWTTYRHMAEETIDKACVLLGTERACQTADHVLVGGEDFAFEDWKIIQTVYRLAKDIAKHLIRKYGSRAHKVARLTQENVAWAQRLVDKFPFIQAEVVYQVREEMACTLRDVLARRMRLEIMDWEAAREAAPVVANLMAQELGWTQAQKQQQTDKYLQLLHSFIQSAEKGGLR</sequence>
<keyword evidence="10" id="KW-1185">Reference proteome</keyword>
<evidence type="ECO:0000256" key="4">
    <source>
        <dbReference type="ARBA" id="ARBA00022827"/>
    </source>
</evidence>
<dbReference type="Proteomes" id="UP000000493">
    <property type="component" value="Chromosome"/>
</dbReference>
<dbReference type="Gene3D" id="3.50.50.60">
    <property type="entry name" value="FAD/NAD(P)-binding domain"/>
    <property type="match status" value="1"/>
</dbReference>
<evidence type="ECO:0000313" key="10">
    <source>
        <dbReference type="Proteomes" id="UP000000493"/>
    </source>
</evidence>
<dbReference type="PANTHER" id="PTHR11985:SF15">
    <property type="entry name" value="GLYCEROL-3-PHOSPHATE DEHYDROGENASE, MITOCHONDRIAL"/>
    <property type="match status" value="1"/>
</dbReference>
<comment type="cofactor">
    <cofactor evidence="1 6">
        <name>FAD</name>
        <dbReference type="ChEBI" id="CHEBI:57692"/>
    </cofactor>
</comment>
<dbReference type="InterPro" id="IPR036188">
    <property type="entry name" value="FAD/NAD-bd_sf"/>
</dbReference>
<evidence type="ECO:0000313" key="9">
    <source>
        <dbReference type="EMBL" id="AEI50880.1"/>
    </source>
</evidence>
<reference evidence="9 10" key="2">
    <citation type="journal article" date="2012" name="Stand. Genomic Sci.">
        <title>Complete genome sequence of the aquatic bacterium Runella slithyformis type strain (LSU 4(T)).</title>
        <authorList>
            <person name="Copeland A."/>
            <person name="Zhang X."/>
            <person name="Misra M."/>
            <person name="Lapidus A."/>
            <person name="Nolan M."/>
            <person name="Lucas S."/>
            <person name="Deshpande S."/>
            <person name="Cheng J.F."/>
            <person name="Tapia R."/>
            <person name="Goodwin L.A."/>
            <person name="Pitluck S."/>
            <person name="Liolios K."/>
            <person name="Pagani I."/>
            <person name="Ivanova N."/>
            <person name="Mikhailova N."/>
            <person name="Pati A."/>
            <person name="Chen A."/>
            <person name="Palaniappan K."/>
            <person name="Land M."/>
            <person name="Hauser L."/>
            <person name="Pan C."/>
            <person name="Jeffries C.D."/>
            <person name="Detter J.C."/>
            <person name="Brambilla E.M."/>
            <person name="Rohde M."/>
            <person name="Djao O.D."/>
            <person name="Goker M."/>
            <person name="Sikorski J."/>
            <person name="Tindall B.J."/>
            <person name="Woyke T."/>
            <person name="Bristow J."/>
            <person name="Eisen J.A."/>
            <person name="Markowitz V."/>
            <person name="Hugenholtz P."/>
            <person name="Kyrpides N.C."/>
            <person name="Klenk H.P."/>
            <person name="Mavromatis K."/>
        </authorList>
    </citation>
    <scope>NUCLEOTIDE SEQUENCE [LARGE SCALE GENOMIC DNA]</scope>
    <source>
        <strain evidence="10">ATCC 29530 / DSM 19594 / LMG 11500 / NCIMB 11436 / LSU 4</strain>
    </source>
</reference>
<dbReference type="KEGG" id="rsi:Runsl_4560"/>
<evidence type="ECO:0000256" key="1">
    <source>
        <dbReference type="ARBA" id="ARBA00001974"/>
    </source>
</evidence>
<comment type="catalytic activity">
    <reaction evidence="6">
        <text>a quinone + sn-glycerol 3-phosphate = dihydroxyacetone phosphate + a quinol</text>
        <dbReference type="Rhea" id="RHEA:18977"/>
        <dbReference type="ChEBI" id="CHEBI:24646"/>
        <dbReference type="ChEBI" id="CHEBI:57597"/>
        <dbReference type="ChEBI" id="CHEBI:57642"/>
        <dbReference type="ChEBI" id="CHEBI:132124"/>
        <dbReference type="EC" id="1.1.5.3"/>
    </reaction>
</comment>
<comment type="similarity">
    <text evidence="2 6">Belongs to the FAD-dependent glycerol-3-phosphate dehydrogenase family.</text>
</comment>
<gene>
    <name evidence="9" type="ordered locus">Runsl_4560</name>
</gene>
<dbReference type="EMBL" id="CP002859">
    <property type="protein sequence ID" value="AEI50880.1"/>
    <property type="molecule type" value="Genomic_DNA"/>
</dbReference>
<dbReference type="AlphaFoldDB" id="A0A7U3ZPB4"/>
<keyword evidence="5 6" id="KW-0560">Oxidoreductase</keyword>
<dbReference type="InterPro" id="IPR006076">
    <property type="entry name" value="FAD-dep_OxRdtase"/>
</dbReference>
<proteinExistence type="inferred from homology"/>
<reference evidence="10" key="1">
    <citation type="submission" date="2011-06" db="EMBL/GenBank/DDBJ databases">
        <title>The complete genome of chromosome of Runella slithyformis DSM 19594.</title>
        <authorList>
            <consortium name="US DOE Joint Genome Institute (JGI-PGF)"/>
            <person name="Lucas S."/>
            <person name="Han J."/>
            <person name="Lapidus A."/>
            <person name="Bruce D."/>
            <person name="Goodwin L."/>
            <person name="Pitluck S."/>
            <person name="Peters L."/>
            <person name="Kyrpides N."/>
            <person name="Mavromatis K."/>
            <person name="Ivanova N."/>
            <person name="Ovchinnikova G."/>
            <person name="Zhang X."/>
            <person name="Misra M."/>
            <person name="Detter J.C."/>
            <person name="Tapia R."/>
            <person name="Han C."/>
            <person name="Land M."/>
            <person name="Hauser L."/>
            <person name="Markowitz V."/>
            <person name="Cheng J.-F."/>
            <person name="Hugenholtz P."/>
            <person name="Woyke T."/>
            <person name="Wu D."/>
            <person name="Tindall B."/>
            <person name="Faehrich R."/>
            <person name="Brambilla E."/>
            <person name="Klenk H.-P."/>
            <person name="Eisen J.A."/>
        </authorList>
    </citation>
    <scope>NUCLEOTIDE SEQUENCE [LARGE SCALE GENOMIC DNA]</scope>
    <source>
        <strain evidence="10">ATCC 29530 / DSM 19594 / LMG 11500 / NCIMB 11436 / LSU 4</strain>
    </source>
</reference>
<dbReference type="Pfam" id="PF01266">
    <property type="entry name" value="DAO"/>
    <property type="match status" value="1"/>
</dbReference>
<accession>A0A7U3ZPB4</accession>
<dbReference type="InterPro" id="IPR000447">
    <property type="entry name" value="G3P_DH_FAD-dep"/>
</dbReference>
<dbReference type="PANTHER" id="PTHR11985">
    <property type="entry name" value="GLYCEROL-3-PHOSPHATE DEHYDROGENASE"/>
    <property type="match status" value="1"/>
</dbReference>
<evidence type="ECO:0000256" key="2">
    <source>
        <dbReference type="ARBA" id="ARBA00007330"/>
    </source>
</evidence>
<keyword evidence="4" id="KW-0274">FAD</keyword>
<feature type="domain" description="FAD dependent oxidoreductase" evidence="7">
    <location>
        <begin position="16"/>
        <end position="350"/>
    </location>
</feature>
<evidence type="ECO:0000256" key="5">
    <source>
        <dbReference type="ARBA" id="ARBA00023002"/>
    </source>
</evidence>
<dbReference type="Gene3D" id="3.30.9.10">
    <property type="entry name" value="D-Amino Acid Oxidase, subunit A, domain 2"/>
    <property type="match status" value="1"/>
</dbReference>
<dbReference type="PRINTS" id="PR01001">
    <property type="entry name" value="FADG3PDH"/>
</dbReference>
<dbReference type="PROSITE" id="PS00977">
    <property type="entry name" value="FAD_G3PDH_1"/>
    <property type="match status" value="1"/>
</dbReference>
<dbReference type="InterPro" id="IPR038299">
    <property type="entry name" value="DAO_C_sf"/>
</dbReference>
<evidence type="ECO:0000259" key="7">
    <source>
        <dbReference type="Pfam" id="PF01266"/>
    </source>
</evidence>
<evidence type="ECO:0000256" key="6">
    <source>
        <dbReference type="RuleBase" id="RU361217"/>
    </source>
</evidence>
<dbReference type="PROSITE" id="PS51257">
    <property type="entry name" value="PROKAR_LIPOPROTEIN"/>
    <property type="match status" value="1"/>
</dbReference>
<dbReference type="GO" id="GO:0006072">
    <property type="term" value="P:glycerol-3-phosphate metabolic process"/>
    <property type="evidence" value="ECO:0007669"/>
    <property type="project" value="UniProtKB-UniRule"/>
</dbReference>
<dbReference type="GO" id="GO:0004368">
    <property type="term" value="F:glycerol-3-phosphate dehydrogenase (quinone) activity"/>
    <property type="evidence" value="ECO:0007669"/>
    <property type="project" value="UniProtKB-EC"/>
</dbReference>
<dbReference type="SUPFAM" id="SSF51905">
    <property type="entry name" value="FAD/NAD(P)-binding domain"/>
    <property type="match status" value="1"/>
</dbReference>
<feature type="domain" description="Alpha-glycerophosphate oxidase C-terminal" evidence="8">
    <location>
        <begin position="403"/>
        <end position="526"/>
    </location>
</feature>